<dbReference type="GO" id="GO:0051015">
    <property type="term" value="F:actin filament binding"/>
    <property type="evidence" value="ECO:0007669"/>
    <property type="project" value="InterPro"/>
</dbReference>
<comment type="caution">
    <text evidence="11">The sequence shown here is derived from an EMBL/GenBank/DDBJ whole genome shotgun (WGS) entry which is preliminary data.</text>
</comment>
<dbReference type="PROSITE" id="PS51844">
    <property type="entry name" value="SH3_LIKE"/>
    <property type="match status" value="1"/>
</dbReference>
<dbReference type="InterPro" id="IPR027417">
    <property type="entry name" value="P-loop_NTPase"/>
</dbReference>
<keyword evidence="6" id="KW-0505">Motor protein</keyword>
<keyword evidence="12" id="KW-1185">Reference proteome</keyword>
<comment type="similarity">
    <text evidence="1">Belongs to the TRAFAC class myosin-kinesin ATPase superfamily. Myosin family.</text>
</comment>
<proteinExistence type="inferred from homology"/>
<dbReference type="GO" id="GO:0003774">
    <property type="term" value="F:cytoskeletal motor activity"/>
    <property type="evidence" value="ECO:0007669"/>
    <property type="project" value="InterPro"/>
</dbReference>
<feature type="domain" description="Myosin N-terminal SH3-like" evidence="10">
    <location>
        <begin position="113"/>
        <end position="162"/>
    </location>
</feature>
<evidence type="ECO:0000313" key="12">
    <source>
        <dbReference type="Proteomes" id="UP000314294"/>
    </source>
</evidence>
<dbReference type="EMBL" id="SRLO01001027">
    <property type="protein sequence ID" value="TNN42582.1"/>
    <property type="molecule type" value="Genomic_DNA"/>
</dbReference>
<feature type="region of interest" description="Disordered" evidence="8">
    <location>
        <begin position="28"/>
        <end position="98"/>
    </location>
</feature>
<accession>A0A4Z2FQG0</accession>
<evidence type="ECO:0000256" key="7">
    <source>
        <dbReference type="ARBA" id="ARBA00023203"/>
    </source>
</evidence>
<gene>
    <name evidence="11" type="primary">MYH11_1</name>
    <name evidence="11" type="ORF">EYF80_047241</name>
</gene>
<evidence type="ECO:0000256" key="5">
    <source>
        <dbReference type="ARBA" id="ARBA00023123"/>
    </source>
</evidence>
<dbReference type="InterPro" id="IPR008989">
    <property type="entry name" value="Myosin_S1_N"/>
</dbReference>
<keyword evidence="7" id="KW-0009">Actin-binding</keyword>
<dbReference type="Gene3D" id="2.30.30.360">
    <property type="entry name" value="Myosin S1 fragment, N-terminal"/>
    <property type="match status" value="1"/>
</dbReference>
<keyword evidence="5" id="KW-0518">Myosin</keyword>
<feature type="transmembrane region" description="Helical" evidence="9">
    <location>
        <begin position="6"/>
        <end position="23"/>
    </location>
</feature>
<dbReference type="FunFam" id="2.30.30.360:FF:000001">
    <property type="entry name" value="Myosin heavy chain"/>
    <property type="match status" value="1"/>
</dbReference>
<evidence type="ECO:0000256" key="2">
    <source>
        <dbReference type="ARBA" id="ARBA00022741"/>
    </source>
</evidence>
<evidence type="ECO:0000313" key="11">
    <source>
        <dbReference type="EMBL" id="TNN42582.1"/>
    </source>
</evidence>
<dbReference type="InterPro" id="IPR004009">
    <property type="entry name" value="SH3_Myosin"/>
</dbReference>
<evidence type="ECO:0000256" key="9">
    <source>
        <dbReference type="SAM" id="Phobius"/>
    </source>
</evidence>
<evidence type="ECO:0000256" key="3">
    <source>
        <dbReference type="ARBA" id="ARBA00022840"/>
    </source>
</evidence>
<dbReference type="Proteomes" id="UP000314294">
    <property type="component" value="Unassembled WGS sequence"/>
</dbReference>
<feature type="compositionally biased region" description="Basic and acidic residues" evidence="8">
    <location>
        <begin position="30"/>
        <end position="48"/>
    </location>
</feature>
<dbReference type="OrthoDB" id="10055605at2759"/>
<keyword evidence="9" id="KW-0472">Membrane</keyword>
<keyword evidence="2" id="KW-0547">Nucleotide-binding</keyword>
<dbReference type="SUPFAM" id="SSF52540">
    <property type="entry name" value="P-loop containing nucleoside triphosphate hydrolases"/>
    <property type="match status" value="1"/>
</dbReference>
<keyword evidence="9" id="KW-1133">Transmembrane helix</keyword>
<sequence>MGIPSWLAIGVICTLLFMFYCLLPGGRSKPPPEEAETRIREPEVKARSEVNPTPIVPPEAAPVSSTASDPPSVDPEEPRPDPSDMAEPPAADGKFLFNDNDLRHSGVAQADWSAKKLVWVPSEKEGFEAASLKEERGDEVLVQLSNGQKVTISKDDVQKMNPPKFSKVEDMAALTFLNEASILQNLRERYFSSLIYRTLPPVKTLRRPTRGELSHWRKPFAGLEVSVKATTETMDKIKIYRTLKIEGETSRSKSYTGGMQLHKTFAQNLCIINQKVVTIKEWAELIHAWTAQPLNKALCWATGSVGDLTEIMDNDKIKFDKTLRIDPQEKVGDTKISFLNTEDSVDQEEEKKNLRYAKVSVRATTETVANNKIKFKNTLNLERLENIHV</sequence>
<dbReference type="AlphaFoldDB" id="A0A4Z2FQG0"/>
<evidence type="ECO:0000256" key="1">
    <source>
        <dbReference type="ARBA" id="ARBA00008314"/>
    </source>
</evidence>
<name>A0A4Z2FQG0_9TELE</name>
<reference evidence="11 12" key="1">
    <citation type="submission" date="2019-03" db="EMBL/GenBank/DDBJ databases">
        <title>First draft genome of Liparis tanakae, snailfish: a comprehensive survey of snailfish specific genes.</title>
        <authorList>
            <person name="Kim W."/>
            <person name="Song I."/>
            <person name="Jeong J.-H."/>
            <person name="Kim D."/>
            <person name="Kim S."/>
            <person name="Ryu S."/>
            <person name="Song J.Y."/>
            <person name="Lee S.K."/>
        </authorList>
    </citation>
    <scope>NUCLEOTIDE SEQUENCE [LARGE SCALE GENOMIC DNA]</scope>
    <source>
        <tissue evidence="11">Muscle</tissue>
    </source>
</reference>
<keyword evidence="3" id="KW-0067">ATP-binding</keyword>
<evidence type="ECO:0000259" key="10">
    <source>
        <dbReference type="PROSITE" id="PS51844"/>
    </source>
</evidence>
<evidence type="ECO:0000256" key="6">
    <source>
        <dbReference type="ARBA" id="ARBA00023175"/>
    </source>
</evidence>
<dbReference type="InterPro" id="IPR036961">
    <property type="entry name" value="Kinesin_motor_dom_sf"/>
</dbReference>
<dbReference type="Gene3D" id="3.40.850.10">
    <property type="entry name" value="Kinesin motor domain"/>
    <property type="match status" value="1"/>
</dbReference>
<keyword evidence="4" id="KW-0175">Coiled coil</keyword>
<dbReference type="Pfam" id="PF02736">
    <property type="entry name" value="Myosin_N"/>
    <property type="match status" value="1"/>
</dbReference>
<dbReference type="GO" id="GO:0005524">
    <property type="term" value="F:ATP binding"/>
    <property type="evidence" value="ECO:0007669"/>
    <property type="project" value="UniProtKB-KW"/>
</dbReference>
<organism evidence="11 12">
    <name type="scientific">Liparis tanakae</name>
    <name type="common">Tanaka's snailfish</name>
    <dbReference type="NCBI Taxonomy" id="230148"/>
    <lineage>
        <taxon>Eukaryota</taxon>
        <taxon>Metazoa</taxon>
        <taxon>Chordata</taxon>
        <taxon>Craniata</taxon>
        <taxon>Vertebrata</taxon>
        <taxon>Euteleostomi</taxon>
        <taxon>Actinopterygii</taxon>
        <taxon>Neopterygii</taxon>
        <taxon>Teleostei</taxon>
        <taxon>Neoteleostei</taxon>
        <taxon>Acanthomorphata</taxon>
        <taxon>Eupercaria</taxon>
        <taxon>Perciformes</taxon>
        <taxon>Cottioidei</taxon>
        <taxon>Cottales</taxon>
        <taxon>Liparidae</taxon>
        <taxon>Liparis</taxon>
    </lineage>
</organism>
<protein>
    <submittedName>
        <fullName evidence="11">Myosin-11</fullName>
    </submittedName>
</protein>
<evidence type="ECO:0000256" key="8">
    <source>
        <dbReference type="SAM" id="MobiDB-lite"/>
    </source>
</evidence>
<dbReference type="GO" id="GO:0016459">
    <property type="term" value="C:myosin complex"/>
    <property type="evidence" value="ECO:0007669"/>
    <property type="project" value="UniProtKB-KW"/>
</dbReference>
<keyword evidence="9" id="KW-0812">Transmembrane</keyword>
<evidence type="ECO:0000256" key="4">
    <source>
        <dbReference type="ARBA" id="ARBA00023054"/>
    </source>
</evidence>